<evidence type="ECO:0000256" key="6">
    <source>
        <dbReference type="ARBA" id="ARBA00022692"/>
    </source>
</evidence>
<dbReference type="InterPro" id="IPR003594">
    <property type="entry name" value="HATPase_dom"/>
</dbReference>
<sequence length="475" mass="50077">MKRWSLRGSLTFAVAGLTIGALLVASVASILALRAYLLDRIDSQLVAAAALVSERGQALAGSGDWDQAVRTAVAPTEFLVEVRQRNGALSRVAGTTRLPARPLLDLAPSPPPGGVSALTTITSTGLDDRYRVVTVDSGGNTILIGQSFGSVQATVGKLAAVEAVVSALVVALLVLLSRLLVARRLRPLEEIAAAATAIADGDLERRVPAEPDHPEGTELGRLTTAVNGMLERIHSALAARAESEDRMRRFAADASHELRTPLTSIRGYAQLLRSGTIDMENRPDVLARIEDESTRMSKIVNDLLFLARLDASRPGDARLDAAPLARSDLVDLAVVVRDSVADALAAQPEREIALDSPPHVLVRGDEAMLRQVMANLLANVRTHTPVDAAACVAVAKHAADVRVEVRDDGPGLPEPARGRIFERFYRADPARSGAGSGLGLAIVAEAVRAHGGSAGVESEPDGGTTVWFMLPLPTS</sequence>
<dbReference type="SMART" id="SM00387">
    <property type="entry name" value="HATPase_c"/>
    <property type="match status" value="1"/>
</dbReference>
<evidence type="ECO:0000256" key="9">
    <source>
        <dbReference type="ARBA" id="ARBA00023012"/>
    </source>
</evidence>
<proteinExistence type="predicted"/>
<dbReference type="RefSeq" id="WP_088969618.1">
    <property type="nucleotide sequence ID" value="NZ_JBHLYF010000014.1"/>
</dbReference>
<keyword evidence="9" id="KW-0902">Two-component regulatory system</keyword>
<dbReference type="Gene3D" id="3.30.565.10">
    <property type="entry name" value="Histidine kinase-like ATPase, C-terminal domain"/>
    <property type="match status" value="1"/>
</dbReference>
<comment type="catalytic activity">
    <reaction evidence="1">
        <text>ATP + protein L-histidine = ADP + protein N-phospho-L-histidine.</text>
        <dbReference type="EC" id="2.7.13.3"/>
    </reaction>
</comment>
<evidence type="ECO:0000256" key="4">
    <source>
        <dbReference type="ARBA" id="ARBA00022553"/>
    </source>
</evidence>
<protein>
    <recommendedName>
        <fullName evidence="3">histidine kinase</fullName>
        <ecNumber evidence="3">2.7.13.3</ecNumber>
    </recommendedName>
</protein>
<dbReference type="CDD" id="cd00075">
    <property type="entry name" value="HATPase"/>
    <property type="match status" value="1"/>
</dbReference>
<dbReference type="FunFam" id="1.10.287.130:FF:000001">
    <property type="entry name" value="Two-component sensor histidine kinase"/>
    <property type="match status" value="1"/>
</dbReference>
<dbReference type="InterPro" id="IPR036097">
    <property type="entry name" value="HisK_dim/P_sf"/>
</dbReference>
<dbReference type="Pfam" id="PF00512">
    <property type="entry name" value="HisKA"/>
    <property type="match status" value="1"/>
</dbReference>
<dbReference type="SMART" id="SM00304">
    <property type="entry name" value="HAMP"/>
    <property type="match status" value="1"/>
</dbReference>
<feature type="transmembrane region" description="Helical" evidence="11">
    <location>
        <begin position="158"/>
        <end position="181"/>
    </location>
</feature>
<gene>
    <name evidence="14" type="ORF">GA0074704_1255</name>
</gene>
<dbReference type="CDD" id="cd00082">
    <property type="entry name" value="HisKA"/>
    <property type="match status" value="1"/>
</dbReference>
<reference evidence="14 15" key="1">
    <citation type="submission" date="2016-06" db="EMBL/GenBank/DDBJ databases">
        <authorList>
            <person name="Kjaerup R.B."/>
            <person name="Dalgaard T.S."/>
            <person name="Juul-Madsen H.R."/>
        </authorList>
    </citation>
    <scope>NUCLEOTIDE SEQUENCE [LARGE SCALE GENOMIC DNA]</scope>
    <source>
        <strain evidence="14 15">DSM 45097</strain>
    </source>
</reference>
<dbReference type="Gene3D" id="6.10.340.10">
    <property type="match status" value="1"/>
</dbReference>
<keyword evidence="8 11" id="KW-1133">Transmembrane helix</keyword>
<evidence type="ECO:0000313" key="15">
    <source>
        <dbReference type="Proteomes" id="UP000198210"/>
    </source>
</evidence>
<evidence type="ECO:0000256" key="8">
    <source>
        <dbReference type="ARBA" id="ARBA00022989"/>
    </source>
</evidence>
<dbReference type="Pfam" id="PF02518">
    <property type="entry name" value="HATPase_c"/>
    <property type="match status" value="1"/>
</dbReference>
<feature type="domain" description="HAMP" evidence="13">
    <location>
        <begin position="182"/>
        <end position="238"/>
    </location>
</feature>
<evidence type="ECO:0000256" key="11">
    <source>
        <dbReference type="SAM" id="Phobius"/>
    </source>
</evidence>
<dbReference type="SMART" id="SM00388">
    <property type="entry name" value="HisKA"/>
    <property type="match status" value="1"/>
</dbReference>
<dbReference type="PROSITE" id="PS50885">
    <property type="entry name" value="HAMP"/>
    <property type="match status" value="1"/>
</dbReference>
<evidence type="ECO:0000256" key="1">
    <source>
        <dbReference type="ARBA" id="ARBA00000085"/>
    </source>
</evidence>
<keyword evidence="15" id="KW-1185">Reference proteome</keyword>
<evidence type="ECO:0000256" key="3">
    <source>
        <dbReference type="ARBA" id="ARBA00012438"/>
    </source>
</evidence>
<dbReference type="Pfam" id="PF00672">
    <property type="entry name" value="HAMP"/>
    <property type="match status" value="1"/>
</dbReference>
<keyword evidence="7 14" id="KW-0418">Kinase</keyword>
<dbReference type="Proteomes" id="UP000198210">
    <property type="component" value="Chromosome I"/>
</dbReference>
<dbReference type="SUPFAM" id="SSF158472">
    <property type="entry name" value="HAMP domain-like"/>
    <property type="match status" value="1"/>
</dbReference>
<dbReference type="Gene3D" id="1.10.287.130">
    <property type="match status" value="1"/>
</dbReference>
<evidence type="ECO:0000256" key="10">
    <source>
        <dbReference type="ARBA" id="ARBA00023136"/>
    </source>
</evidence>
<dbReference type="InterPro" id="IPR004358">
    <property type="entry name" value="Sig_transdc_His_kin-like_C"/>
</dbReference>
<dbReference type="PROSITE" id="PS50109">
    <property type="entry name" value="HIS_KIN"/>
    <property type="match status" value="1"/>
</dbReference>
<dbReference type="PRINTS" id="PR00344">
    <property type="entry name" value="BCTRLSENSOR"/>
</dbReference>
<accession>A0A1C5H8M8</accession>
<dbReference type="EMBL" id="LT607751">
    <property type="protein sequence ID" value="SCG42340.1"/>
    <property type="molecule type" value="Genomic_DNA"/>
</dbReference>
<comment type="subcellular location">
    <subcellularLocation>
        <location evidence="2">Cell membrane</location>
    </subcellularLocation>
</comment>
<dbReference type="PANTHER" id="PTHR45436">
    <property type="entry name" value="SENSOR HISTIDINE KINASE YKOH"/>
    <property type="match status" value="1"/>
</dbReference>
<evidence type="ECO:0000259" key="12">
    <source>
        <dbReference type="PROSITE" id="PS50109"/>
    </source>
</evidence>
<organism evidence="14 15">
    <name type="scientific">Micromonospora siamensis</name>
    <dbReference type="NCBI Taxonomy" id="299152"/>
    <lineage>
        <taxon>Bacteria</taxon>
        <taxon>Bacillati</taxon>
        <taxon>Actinomycetota</taxon>
        <taxon>Actinomycetes</taxon>
        <taxon>Micromonosporales</taxon>
        <taxon>Micromonosporaceae</taxon>
        <taxon>Micromonospora</taxon>
    </lineage>
</organism>
<name>A0A1C5H8M8_9ACTN</name>
<keyword evidence="6 11" id="KW-0812">Transmembrane</keyword>
<dbReference type="InterPro" id="IPR003660">
    <property type="entry name" value="HAMP_dom"/>
</dbReference>
<feature type="transmembrane region" description="Helical" evidence="11">
    <location>
        <begin position="12"/>
        <end position="37"/>
    </location>
</feature>
<feature type="domain" description="Histidine kinase" evidence="12">
    <location>
        <begin position="253"/>
        <end position="474"/>
    </location>
</feature>
<dbReference type="PANTHER" id="PTHR45436:SF5">
    <property type="entry name" value="SENSOR HISTIDINE KINASE TRCS"/>
    <property type="match status" value="1"/>
</dbReference>
<evidence type="ECO:0000256" key="2">
    <source>
        <dbReference type="ARBA" id="ARBA00004236"/>
    </source>
</evidence>
<keyword evidence="10 11" id="KW-0472">Membrane</keyword>
<evidence type="ECO:0000256" key="5">
    <source>
        <dbReference type="ARBA" id="ARBA00022679"/>
    </source>
</evidence>
<dbReference type="GO" id="GO:0000155">
    <property type="term" value="F:phosphorelay sensor kinase activity"/>
    <property type="evidence" value="ECO:0007669"/>
    <property type="project" value="InterPro"/>
</dbReference>
<dbReference type="GO" id="GO:0005886">
    <property type="term" value="C:plasma membrane"/>
    <property type="evidence" value="ECO:0007669"/>
    <property type="project" value="UniProtKB-SubCell"/>
</dbReference>
<dbReference type="InterPro" id="IPR005467">
    <property type="entry name" value="His_kinase_dom"/>
</dbReference>
<keyword evidence="5" id="KW-0808">Transferase</keyword>
<dbReference type="InterPro" id="IPR003661">
    <property type="entry name" value="HisK_dim/P_dom"/>
</dbReference>
<keyword evidence="4" id="KW-0597">Phosphoprotein</keyword>
<dbReference type="InterPro" id="IPR050428">
    <property type="entry name" value="TCS_sensor_his_kinase"/>
</dbReference>
<evidence type="ECO:0000313" key="14">
    <source>
        <dbReference type="EMBL" id="SCG42340.1"/>
    </source>
</evidence>
<dbReference type="SUPFAM" id="SSF47384">
    <property type="entry name" value="Homodimeric domain of signal transducing histidine kinase"/>
    <property type="match status" value="1"/>
</dbReference>
<evidence type="ECO:0000259" key="13">
    <source>
        <dbReference type="PROSITE" id="PS50885"/>
    </source>
</evidence>
<dbReference type="InterPro" id="IPR036890">
    <property type="entry name" value="HATPase_C_sf"/>
</dbReference>
<evidence type="ECO:0000256" key="7">
    <source>
        <dbReference type="ARBA" id="ARBA00022777"/>
    </source>
</evidence>
<dbReference type="AlphaFoldDB" id="A0A1C5H8M8"/>
<dbReference type="EC" id="2.7.13.3" evidence="3"/>
<dbReference type="SUPFAM" id="SSF55874">
    <property type="entry name" value="ATPase domain of HSP90 chaperone/DNA topoisomerase II/histidine kinase"/>
    <property type="match status" value="1"/>
</dbReference>